<keyword evidence="8 11" id="KW-1278">Translocase</keyword>
<dbReference type="GO" id="GO:0031522">
    <property type="term" value="C:cell envelope Sec protein transport complex"/>
    <property type="evidence" value="ECO:0007669"/>
    <property type="project" value="TreeGrafter"/>
</dbReference>
<evidence type="ECO:0000256" key="2">
    <source>
        <dbReference type="ARBA" id="ARBA00007650"/>
    </source>
</evidence>
<dbReference type="PROSITE" id="PS01312">
    <property type="entry name" value="SECA"/>
    <property type="match status" value="1"/>
</dbReference>
<dbReference type="SUPFAM" id="SSF81767">
    <property type="entry name" value="Pre-protein crosslinking domain of SecA"/>
    <property type="match status" value="1"/>
</dbReference>
<dbReference type="CDD" id="cd17928">
    <property type="entry name" value="DEXDc_SecA"/>
    <property type="match status" value="1"/>
</dbReference>
<dbReference type="GO" id="GO:0008564">
    <property type="term" value="F:protein-exporting ATPase activity"/>
    <property type="evidence" value="ECO:0007669"/>
    <property type="project" value="UniProtKB-EC"/>
</dbReference>
<evidence type="ECO:0000256" key="11">
    <source>
        <dbReference type="HAMAP-Rule" id="MF_01382"/>
    </source>
</evidence>
<dbReference type="PRINTS" id="PR00906">
    <property type="entry name" value="SECA"/>
</dbReference>
<dbReference type="InterPro" id="IPR020937">
    <property type="entry name" value="SecA_CS"/>
</dbReference>
<dbReference type="InterPro" id="IPR000185">
    <property type="entry name" value="SecA"/>
</dbReference>
<comment type="function">
    <text evidence="11">Part of the Sec protein translocase complex. Interacts with the SecYEG preprotein conducting channel. Has a central role in coupling the hydrolysis of ATP to the transfer of proteins into and across the cell membrane, serving as an ATP-driven molecular motor driving the stepwise translocation of polypeptide chains across the membrane.</text>
</comment>
<evidence type="ECO:0000256" key="7">
    <source>
        <dbReference type="ARBA" id="ARBA00022927"/>
    </source>
</evidence>
<dbReference type="InterPro" id="IPR027417">
    <property type="entry name" value="P-loop_NTPase"/>
</dbReference>
<dbReference type="FunFam" id="3.40.50.300:FF:000429">
    <property type="entry name" value="Preprotein translocase subunit SecA"/>
    <property type="match status" value="1"/>
</dbReference>
<keyword evidence="11" id="KW-0997">Cell inner membrane</keyword>
<keyword evidence="7 11" id="KW-0653">Protein transport</keyword>
<dbReference type="Gene3D" id="3.90.1440.10">
    <property type="entry name" value="SecA, preprotein cross-linking domain"/>
    <property type="match status" value="1"/>
</dbReference>
<reference evidence="17 18" key="1">
    <citation type="submission" date="2012-02" db="EMBL/GenBank/DDBJ databases">
        <title>Complete genome sequence of Phycisphaera mikurensis NBRC 102666.</title>
        <authorList>
            <person name="Ankai A."/>
            <person name="Hosoyama A."/>
            <person name="Terui Y."/>
            <person name="Sekine M."/>
            <person name="Fukai R."/>
            <person name="Kato Y."/>
            <person name="Nakamura S."/>
            <person name="Yamada-Narita S."/>
            <person name="Kawakoshi A."/>
            <person name="Fukunaga Y."/>
            <person name="Yamazaki S."/>
            <person name="Fujita N."/>
        </authorList>
    </citation>
    <scope>NUCLEOTIDE SEQUENCE [LARGE SCALE GENOMIC DNA]</scope>
    <source>
        <strain evidence="18">NBRC 102666 / KCTC 22515 / FYK2301M01</strain>
    </source>
</reference>
<dbReference type="InterPro" id="IPR011130">
    <property type="entry name" value="SecA_preprotein_X-link_dom"/>
</dbReference>
<dbReference type="SMART" id="SM00958">
    <property type="entry name" value="SecA_PP_bind"/>
    <property type="match status" value="1"/>
</dbReference>
<dbReference type="PATRIC" id="fig|1142394.8.peg.1617"/>
<feature type="binding site" evidence="11">
    <location>
        <position position="638"/>
    </location>
    <ligand>
        <name>ATP</name>
        <dbReference type="ChEBI" id="CHEBI:30616"/>
    </ligand>
</feature>
<dbReference type="SUPFAM" id="SSF81886">
    <property type="entry name" value="Helical scaffold and wing domains of SecA"/>
    <property type="match status" value="2"/>
</dbReference>
<evidence type="ECO:0000313" key="18">
    <source>
        <dbReference type="Proteomes" id="UP000007881"/>
    </source>
</evidence>
<name>I0IEP4_PHYMF</name>
<dbReference type="InterPro" id="IPR044722">
    <property type="entry name" value="SecA_SF2_C"/>
</dbReference>
<dbReference type="PANTHER" id="PTHR30612">
    <property type="entry name" value="SECA INNER MEMBRANE COMPONENT OF SEC PROTEIN SECRETION SYSTEM"/>
    <property type="match status" value="1"/>
</dbReference>
<keyword evidence="4 11" id="KW-1003">Cell membrane</keyword>
<keyword evidence="5 11" id="KW-0547">Nucleotide-binding</keyword>
<evidence type="ECO:0000256" key="8">
    <source>
        <dbReference type="ARBA" id="ARBA00022967"/>
    </source>
</evidence>
<dbReference type="Proteomes" id="UP000007881">
    <property type="component" value="Chromosome"/>
</dbReference>
<dbReference type="EC" id="7.4.2.8" evidence="11"/>
<dbReference type="GO" id="GO:0006605">
    <property type="term" value="P:protein targeting"/>
    <property type="evidence" value="ECO:0007669"/>
    <property type="project" value="UniProtKB-UniRule"/>
</dbReference>
<dbReference type="GO" id="GO:0017038">
    <property type="term" value="P:protein import"/>
    <property type="evidence" value="ECO:0007669"/>
    <property type="project" value="InterPro"/>
</dbReference>
<evidence type="ECO:0000256" key="5">
    <source>
        <dbReference type="ARBA" id="ARBA00022741"/>
    </source>
</evidence>
<feature type="compositionally biased region" description="Basic and acidic residues" evidence="14">
    <location>
        <begin position="1374"/>
        <end position="1387"/>
    </location>
</feature>
<dbReference type="eggNOG" id="COG0653">
    <property type="taxonomic scope" value="Bacteria"/>
</dbReference>
<dbReference type="HOGENOM" id="CLU_005314_3_0_0"/>
<accession>I0IEP4</accession>
<evidence type="ECO:0000256" key="4">
    <source>
        <dbReference type="ARBA" id="ARBA00022475"/>
    </source>
</evidence>
<dbReference type="GO" id="GO:0005886">
    <property type="term" value="C:plasma membrane"/>
    <property type="evidence" value="ECO:0007669"/>
    <property type="project" value="UniProtKB-SubCell"/>
</dbReference>
<dbReference type="InterPro" id="IPR014018">
    <property type="entry name" value="SecA_motor_DEAD"/>
</dbReference>
<evidence type="ECO:0000256" key="14">
    <source>
        <dbReference type="SAM" id="MobiDB-lite"/>
    </source>
</evidence>
<evidence type="ECO:0000313" key="17">
    <source>
        <dbReference type="EMBL" id="BAM03732.1"/>
    </source>
</evidence>
<evidence type="ECO:0000259" key="16">
    <source>
        <dbReference type="PROSITE" id="PS51196"/>
    </source>
</evidence>
<feature type="coiled-coil region" evidence="13">
    <location>
        <begin position="342"/>
        <end position="385"/>
    </location>
</feature>
<dbReference type="KEGG" id="phm:PSMK_15730"/>
<keyword evidence="3 11" id="KW-0813">Transport</keyword>
<comment type="subcellular location">
    <subcellularLocation>
        <location evidence="11">Cell inner membrane</location>
        <topology evidence="11">Peripheral membrane protein</topology>
        <orientation evidence="11">Cytoplasmic side</orientation>
    </subcellularLocation>
    <subcellularLocation>
        <location evidence="11">Cytoplasm</location>
    </subcellularLocation>
    <subcellularLocation>
        <location evidence="1">Membrane</location>
        <topology evidence="1">Peripheral membrane protein</topology>
    </subcellularLocation>
    <text evidence="11">Distribution is 50-50.</text>
</comment>
<dbReference type="Gene3D" id="3.40.50.300">
    <property type="entry name" value="P-loop containing nucleotide triphosphate hydrolases"/>
    <property type="match status" value="3"/>
</dbReference>
<feature type="region of interest" description="Disordered" evidence="14">
    <location>
        <begin position="1308"/>
        <end position="1387"/>
    </location>
</feature>
<evidence type="ECO:0000256" key="13">
    <source>
        <dbReference type="SAM" id="Coils"/>
    </source>
</evidence>
<feature type="domain" description="SecA family profile" evidence="16">
    <location>
        <begin position="7"/>
        <end position="820"/>
    </location>
</feature>
<dbReference type="GO" id="GO:0043952">
    <property type="term" value="P:protein transport by the Sec complex"/>
    <property type="evidence" value="ECO:0007669"/>
    <property type="project" value="TreeGrafter"/>
</dbReference>
<evidence type="ECO:0000256" key="3">
    <source>
        <dbReference type="ARBA" id="ARBA00022448"/>
    </source>
</evidence>
<dbReference type="Gene3D" id="1.10.3060.10">
    <property type="entry name" value="Helical scaffold and wing domains of SecA"/>
    <property type="match status" value="2"/>
</dbReference>
<evidence type="ECO:0000256" key="10">
    <source>
        <dbReference type="ARBA" id="ARBA00023136"/>
    </source>
</evidence>
<feature type="binding site" evidence="11">
    <location>
        <position position="167"/>
    </location>
    <ligand>
        <name>ATP</name>
        <dbReference type="ChEBI" id="CHEBI:30616"/>
    </ligand>
</feature>
<dbReference type="InterPro" id="IPR011115">
    <property type="entry name" value="SecA_DEAD"/>
</dbReference>
<comment type="subunit">
    <text evidence="11">Monomer and homodimer. Part of the essential Sec protein translocation apparatus which comprises SecA, SecYEG and auxiliary proteins SecDF. Other proteins may also be involved.</text>
</comment>
<dbReference type="GO" id="GO:0065002">
    <property type="term" value="P:intracellular protein transmembrane transport"/>
    <property type="evidence" value="ECO:0007669"/>
    <property type="project" value="UniProtKB-UniRule"/>
</dbReference>
<dbReference type="Pfam" id="PF07516">
    <property type="entry name" value="SecA_SW"/>
    <property type="match status" value="2"/>
</dbReference>
<keyword evidence="11" id="KW-0963">Cytoplasm</keyword>
<dbReference type="InterPro" id="IPR036670">
    <property type="entry name" value="SecA_X-link_sf"/>
</dbReference>
<dbReference type="SMART" id="SM00957">
    <property type="entry name" value="SecA_DEAD"/>
    <property type="match status" value="1"/>
</dbReference>
<dbReference type="PROSITE" id="PS51196">
    <property type="entry name" value="SECA_MOTOR_DEAD"/>
    <property type="match status" value="1"/>
</dbReference>
<proteinExistence type="inferred from homology"/>
<dbReference type="CDD" id="cd18803">
    <property type="entry name" value="SF2_C_secA"/>
    <property type="match status" value="1"/>
</dbReference>
<keyword evidence="13" id="KW-0175">Coiled coil</keyword>
<dbReference type="GO" id="GO:0005524">
    <property type="term" value="F:ATP binding"/>
    <property type="evidence" value="ECO:0007669"/>
    <property type="project" value="UniProtKB-UniRule"/>
</dbReference>
<dbReference type="SUPFAM" id="SSF52540">
    <property type="entry name" value="P-loop containing nucleoside triphosphate hydrolases"/>
    <property type="match status" value="2"/>
</dbReference>
<dbReference type="InterPro" id="IPR011116">
    <property type="entry name" value="SecA_Wing/Scaffold"/>
</dbReference>
<dbReference type="InterPro" id="IPR014001">
    <property type="entry name" value="Helicase_ATP-bd"/>
</dbReference>
<evidence type="ECO:0000259" key="15">
    <source>
        <dbReference type="PROSITE" id="PS51192"/>
    </source>
</evidence>
<dbReference type="PROSITE" id="PS51192">
    <property type="entry name" value="HELICASE_ATP_BIND_1"/>
    <property type="match status" value="1"/>
</dbReference>
<keyword evidence="9 11" id="KW-0811">Translocation</keyword>
<evidence type="ECO:0000256" key="1">
    <source>
        <dbReference type="ARBA" id="ARBA00004170"/>
    </source>
</evidence>
<sequence>MVIQALSKSMSRVFGSRNDRVIKKYRARAAAVLDWEPKIRPLTDAEITEKTVEFNRRHVDENEEMADMLPEVMAVAREAMDRSVGIRNAFNPEHRSKFAADKLSPEMRSLWEELCAKADAITPRPVLGGDPAPGHLLVDVPNAFYDAVREIYDVSRPPFRARPFDVQIIGAMVLSEGRIAEMRTGEGKTIVAPLACYPACIEGMQGHVVTVNDYLVQRDRDWVFPFYLALGLNVGAIHPHHQQPPQMKGQAYMCNVVYGTNSEFGFDYLRDNMKENPAEQVQKRRDFCIVDEIDSILIDEARTPLIISGPAHADAPRYELADRIARHLFEKQRQWDAKDKKFKAAELRAKGLEGDIRNARDKSRIKAMRAELKELQAELPELEADRDTHPQYYEVEPERKAAHVTHEGIAEAQKIANIGSFYVGDNIDFPHLLTNAVRAHTVYKRDQQYVVQGGEVVIVDEFTGRLMVGRQWSDGLHQAVEQKEKVKVKEETQTLATVTIQNYFKLYDRLAGMTGTAITEATEFGEIYKLDVVSIPTNRPIQRTDREDLIFLSEKDKWNAIVDEVERVHNLGRPVLVGTTSVDKSEMLSELLRKRHGIKHEVLNAKAEHAEREGNIVEDAGHLAAVMIATNMAGRGTDIKLQPISRDMLLEHWKKRDMIPAAATVQMSDDQLVAMSYRHQAVRALGISKSEAEAVADADLRLRLFRHWAVQDAFVEEKKAAAMTLEQCVEALDGIADYQRHRLEVFPSIERMGGLHIVGTERHESRRIDNQLRGRAGRQGDRGSSRFFISLEDDLMKQFAGDKTKYILSKLGMKEGDAIEHGMVSRSVERAQRKVEERNYEIRKNLLEYDEVMEFQRNDFYKLRQSVIEGRKISETVHDYLSESVDDAADRYLAKDYTRTQVAEWCLAEHDISVDPARIQLHTLHELEEIVRRSAKEESMALIDMTVDEYLSMDTPTEDWDFAGVQAWAKSKLGVHLDGDALRQMNPTSLKRELGDRYAEVIDAKDLTGLEKFIDTDPGRRDLAGWMGQQFGVEVPVEELSDKSAEEARRVATEKVEAAYRQREIDVPCEAVVNQLLADLQSGEQNQAGLRLLGYAKIRLREDWKPEDINGKTPQDIFEKLRDSTKAWLEPGGKLEQEAKEIGVKFADDEEGLAKWVKERHGAQLHPEAFEQARKDAKEAGEEGRWAERMIERIGRDVFRGDLTRLERYVLLQIIDQAWKDHLYAMDSLKNAVGMRGYAEKDPRIEYKREGANLYNEMQGSTRNRVAELVFRAKLQPQQMAPRRPAGPAPVQGVSAAAVAEALGIGTETEAQKHGGPELEGDETRVVDPAAAAATPPLPEPDSASAQPEAEAASPDEKADEGGEPGMTRKQRRAKEAEERRNRKRDA</sequence>
<comment type="catalytic activity">
    <reaction evidence="11">
        <text>ATP + H2O + cellular proteinSide 1 = ADP + phosphate + cellular proteinSide 2.</text>
        <dbReference type="EC" id="7.4.2.8"/>
    </reaction>
</comment>
<keyword evidence="18" id="KW-1185">Reference proteome</keyword>
<keyword evidence="10 11" id="KW-0472">Membrane</keyword>
<dbReference type="HAMAP" id="MF_01382">
    <property type="entry name" value="SecA"/>
    <property type="match status" value="1"/>
</dbReference>
<feature type="compositionally biased region" description="Basic and acidic residues" evidence="14">
    <location>
        <begin position="1310"/>
        <end position="1326"/>
    </location>
</feature>
<feature type="domain" description="Helicase ATP-binding" evidence="15">
    <location>
        <begin position="169"/>
        <end position="309"/>
    </location>
</feature>
<dbReference type="PANTHER" id="PTHR30612:SF0">
    <property type="entry name" value="CHLOROPLAST PROTEIN-TRANSPORTING ATPASE"/>
    <property type="match status" value="1"/>
</dbReference>
<feature type="binding site" evidence="11">
    <location>
        <begin position="185"/>
        <end position="189"/>
    </location>
    <ligand>
        <name>ATP</name>
        <dbReference type="ChEBI" id="CHEBI:30616"/>
    </ligand>
</feature>
<gene>
    <name evidence="11 17" type="primary">secA</name>
    <name evidence="17" type="ordered locus">PSMK_15730</name>
</gene>
<evidence type="ECO:0000256" key="12">
    <source>
        <dbReference type="RuleBase" id="RU003874"/>
    </source>
</evidence>
<organism evidence="17 18">
    <name type="scientific">Phycisphaera mikurensis (strain NBRC 102666 / KCTC 22515 / FYK2301M01)</name>
    <dbReference type="NCBI Taxonomy" id="1142394"/>
    <lineage>
        <taxon>Bacteria</taxon>
        <taxon>Pseudomonadati</taxon>
        <taxon>Planctomycetota</taxon>
        <taxon>Phycisphaerae</taxon>
        <taxon>Phycisphaerales</taxon>
        <taxon>Phycisphaeraceae</taxon>
        <taxon>Phycisphaera</taxon>
    </lineage>
</organism>
<feature type="compositionally biased region" description="Low complexity" evidence="14">
    <location>
        <begin position="1329"/>
        <end position="1353"/>
    </location>
</feature>
<dbReference type="STRING" id="1142394.PSMK_15730"/>
<dbReference type="Pfam" id="PF01043">
    <property type="entry name" value="SecA_PP_bind"/>
    <property type="match status" value="1"/>
</dbReference>
<evidence type="ECO:0000256" key="9">
    <source>
        <dbReference type="ARBA" id="ARBA00023010"/>
    </source>
</evidence>
<evidence type="ECO:0000256" key="6">
    <source>
        <dbReference type="ARBA" id="ARBA00022840"/>
    </source>
</evidence>
<dbReference type="NCBIfam" id="TIGR00963">
    <property type="entry name" value="secA"/>
    <property type="match status" value="1"/>
</dbReference>
<dbReference type="Pfam" id="PF07517">
    <property type="entry name" value="SecA_DEAD"/>
    <property type="match status" value="2"/>
</dbReference>
<keyword evidence="6 11" id="KW-0067">ATP-binding</keyword>
<dbReference type="InterPro" id="IPR036266">
    <property type="entry name" value="SecA_Wing/Scaffold_sf"/>
</dbReference>
<dbReference type="Pfam" id="PF21090">
    <property type="entry name" value="P-loop_SecA"/>
    <property type="match status" value="1"/>
</dbReference>
<comment type="similarity">
    <text evidence="2 11 12">Belongs to the SecA family.</text>
</comment>
<dbReference type="GO" id="GO:0005829">
    <property type="term" value="C:cytosol"/>
    <property type="evidence" value="ECO:0007669"/>
    <property type="project" value="TreeGrafter"/>
</dbReference>
<protein>
    <recommendedName>
        <fullName evidence="11 12">Protein translocase subunit SecA</fullName>
        <ecNumber evidence="11">7.4.2.8</ecNumber>
    </recommendedName>
</protein>
<dbReference type="EMBL" id="AP012338">
    <property type="protein sequence ID" value="BAM03732.1"/>
    <property type="molecule type" value="Genomic_DNA"/>
</dbReference>